<evidence type="ECO:0000256" key="1">
    <source>
        <dbReference type="SAM" id="MobiDB-lite"/>
    </source>
</evidence>
<evidence type="ECO:0000259" key="2">
    <source>
        <dbReference type="Pfam" id="PF03551"/>
    </source>
</evidence>
<gene>
    <name evidence="3" type="primary">yqjI</name>
    <name evidence="3" type="ORF">KL86APRO_30256</name>
</gene>
<sequence length="183" mass="20040">MFGHHHGRHGSRHCEERGERRERFGHRRGGGFGRLFAHGDLHLVVLYLISEQPRHGYDLIKAISERVGGAYSPSPGTIYPALAMLWEQGYAEVSPGEGGRKVYAATADGRAYLDQNRDAVETLLERMGEAGRCAAEPPAILRARENLRFALDLRLRGGGLSDDAARAIAAILDRAAAEIEGAR</sequence>
<dbReference type="PANTHER" id="PTHR43252:SF7">
    <property type="entry name" value="TRANSCRIPTIONAL REGULATOR YQJI"/>
    <property type="match status" value="1"/>
</dbReference>
<dbReference type="InterPro" id="IPR036390">
    <property type="entry name" value="WH_DNA-bd_sf"/>
</dbReference>
<accession>A0A212KMF2</accession>
<dbReference type="SUPFAM" id="SSF46785">
    <property type="entry name" value="Winged helix' DNA-binding domain"/>
    <property type="match status" value="1"/>
</dbReference>
<dbReference type="PANTHER" id="PTHR43252">
    <property type="entry name" value="TRANSCRIPTIONAL REGULATOR YQJI"/>
    <property type="match status" value="1"/>
</dbReference>
<reference evidence="3" key="1">
    <citation type="submission" date="2016-04" db="EMBL/GenBank/DDBJ databases">
        <authorList>
            <person name="Evans L.H."/>
            <person name="Alamgir A."/>
            <person name="Owens N."/>
            <person name="Weber N.D."/>
            <person name="Virtaneva K."/>
            <person name="Barbian K."/>
            <person name="Babar A."/>
            <person name="Rosenke K."/>
        </authorList>
    </citation>
    <scope>NUCLEOTIDE SEQUENCE</scope>
    <source>
        <strain evidence="3">86</strain>
    </source>
</reference>
<dbReference type="Gene3D" id="1.10.10.10">
    <property type="entry name" value="Winged helix-like DNA-binding domain superfamily/Winged helix DNA-binding domain"/>
    <property type="match status" value="1"/>
</dbReference>
<dbReference type="Pfam" id="PF03551">
    <property type="entry name" value="PadR"/>
    <property type="match status" value="1"/>
</dbReference>
<feature type="compositionally biased region" description="Basic residues" evidence="1">
    <location>
        <begin position="1"/>
        <end position="11"/>
    </location>
</feature>
<protein>
    <submittedName>
        <fullName evidence="3">Transcriptional regulator YqjI</fullName>
    </submittedName>
</protein>
<evidence type="ECO:0000313" key="3">
    <source>
        <dbReference type="EMBL" id="SBW12765.1"/>
    </source>
</evidence>
<dbReference type="InterPro" id="IPR036388">
    <property type="entry name" value="WH-like_DNA-bd_sf"/>
</dbReference>
<organism evidence="3">
    <name type="scientific">uncultured Alphaproteobacteria bacterium</name>
    <dbReference type="NCBI Taxonomy" id="91750"/>
    <lineage>
        <taxon>Bacteria</taxon>
        <taxon>Pseudomonadati</taxon>
        <taxon>Pseudomonadota</taxon>
        <taxon>Alphaproteobacteria</taxon>
        <taxon>environmental samples</taxon>
    </lineage>
</organism>
<dbReference type="AlphaFoldDB" id="A0A212KMF2"/>
<dbReference type="EMBL" id="FLUO01000003">
    <property type="protein sequence ID" value="SBW12765.1"/>
    <property type="molecule type" value="Genomic_DNA"/>
</dbReference>
<dbReference type="InterPro" id="IPR005149">
    <property type="entry name" value="Tscrpt_reg_PadR_N"/>
</dbReference>
<name>A0A212KMF2_9PROT</name>
<feature type="compositionally biased region" description="Basic and acidic residues" evidence="1">
    <location>
        <begin position="12"/>
        <end position="21"/>
    </location>
</feature>
<feature type="region of interest" description="Disordered" evidence="1">
    <location>
        <begin position="1"/>
        <end position="21"/>
    </location>
</feature>
<proteinExistence type="predicted"/>
<feature type="domain" description="Transcription regulator PadR N-terminal" evidence="2">
    <location>
        <begin position="45"/>
        <end position="114"/>
    </location>
</feature>